<evidence type="ECO:0000313" key="1">
    <source>
        <dbReference type="EMBL" id="KKN71955.1"/>
    </source>
</evidence>
<gene>
    <name evidence="1" type="ORF">LCGC14_0416010</name>
</gene>
<accession>A0A0F9SSI0</accession>
<name>A0A0F9SSI0_9ZZZZ</name>
<protein>
    <submittedName>
        <fullName evidence="1">Uncharacterized protein</fullName>
    </submittedName>
</protein>
<organism evidence="1">
    <name type="scientific">marine sediment metagenome</name>
    <dbReference type="NCBI Taxonomy" id="412755"/>
    <lineage>
        <taxon>unclassified sequences</taxon>
        <taxon>metagenomes</taxon>
        <taxon>ecological metagenomes</taxon>
    </lineage>
</organism>
<reference evidence="1" key="1">
    <citation type="journal article" date="2015" name="Nature">
        <title>Complex archaea that bridge the gap between prokaryotes and eukaryotes.</title>
        <authorList>
            <person name="Spang A."/>
            <person name="Saw J.H."/>
            <person name="Jorgensen S.L."/>
            <person name="Zaremba-Niedzwiedzka K."/>
            <person name="Martijn J."/>
            <person name="Lind A.E."/>
            <person name="van Eijk R."/>
            <person name="Schleper C."/>
            <person name="Guy L."/>
            <person name="Ettema T.J."/>
        </authorList>
    </citation>
    <scope>NUCLEOTIDE SEQUENCE</scope>
</reference>
<dbReference type="EMBL" id="LAZR01000373">
    <property type="protein sequence ID" value="KKN71955.1"/>
    <property type="molecule type" value="Genomic_DNA"/>
</dbReference>
<dbReference type="AlphaFoldDB" id="A0A0F9SSI0"/>
<comment type="caution">
    <text evidence="1">The sequence shown here is derived from an EMBL/GenBank/DDBJ whole genome shotgun (WGS) entry which is preliminary data.</text>
</comment>
<sequence>MLYLEYHSLDQCRWDAWIFHAWSFRNRFGFNECGLRIFDWAISNFKENKSNSGA</sequence>
<proteinExistence type="predicted"/>